<evidence type="ECO:0000256" key="1">
    <source>
        <dbReference type="SAM" id="Phobius"/>
    </source>
</evidence>
<reference evidence="4" key="1">
    <citation type="journal article" date="2006" name="PLoS Biol.">
        <title>Macronuclear genome sequence of the ciliate Tetrahymena thermophila, a model eukaryote.</title>
        <authorList>
            <person name="Eisen J.A."/>
            <person name="Coyne R.S."/>
            <person name="Wu M."/>
            <person name="Wu D."/>
            <person name="Thiagarajan M."/>
            <person name="Wortman J.R."/>
            <person name="Badger J.H."/>
            <person name="Ren Q."/>
            <person name="Amedeo P."/>
            <person name="Jones K.M."/>
            <person name="Tallon L.J."/>
            <person name="Delcher A.L."/>
            <person name="Salzberg S.L."/>
            <person name="Silva J.C."/>
            <person name="Haas B.J."/>
            <person name="Majoros W.H."/>
            <person name="Farzad M."/>
            <person name="Carlton J.M."/>
            <person name="Smith R.K. Jr."/>
            <person name="Garg J."/>
            <person name="Pearlman R.E."/>
            <person name="Karrer K.M."/>
            <person name="Sun L."/>
            <person name="Manning G."/>
            <person name="Elde N.C."/>
            <person name="Turkewitz A.P."/>
            <person name="Asai D.J."/>
            <person name="Wilkes D.E."/>
            <person name="Wang Y."/>
            <person name="Cai H."/>
            <person name="Collins K."/>
            <person name="Stewart B.A."/>
            <person name="Lee S.R."/>
            <person name="Wilamowska K."/>
            <person name="Weinberg Z."/>
            <person name="Ruzzo W.L."/>
            <person name="Wloga D."/>
            <person name="Gaertig J."/>
            <person name="Frankel J."/>
            <person name="Tsao C.-C."/>
            <person name="Gorovsky M.A."/>
            <person name="Keeling P.J."/>
            <person name="Waller R.F."/>
            <person name="Patron N.J."/>
            <person name="Cherry J.M."/>
            <person name="Stover N.A."/>
            <person name="Krieger C.J."/>
            <person name="del Toro C."/>
            <person name="Ryder H.F."/>
            <person name="Williamson S.C."/>
            <person name="Barbeau R.A."/>
            <person name="Hamilton E.P."/>
            <person name="Orias E."/>
        </authorList>
    </citation>
    <scope>NUCLEOTIDE SEQUENCE [LARGE SCALE GENOMIC DNA]</scope>
    <source>
        <strain evidence="4">SB210</strain>
    </source>
</reference>
<feature type="chain" id="PRO_5003712018" evidence="2">
    <location>
        <begin position="23"/>
        <end position="2253"/>
    </location>
</feature>
<dbReference type="Proteomes" id="UP000009168">
    <property type="component" value="Unassembled WGS sequence"/>
</dbReference>
<keyword evidence="1" id="KW-1133">Transmembrane helix</keyword>
<dbReference type="RefSeq" id="XP_001027804.2">
    <property type="nucleotide sequence ID" value="XM_001027804.2"/>
</dbReference>
<dbReference type="InParanoid" id="I7M4L0"/>
<accession>I7M4L0</accession>
<dbReference type="eggNOG" id="ENOG502SJF5">
    <property type="taxonomic scope" value="Eukaryota"/>
</dbReference>
<dbReference type="OrthoDB" id="296084at2759"/>
<keyword evidence="4" id="KW-1185">Reference proteome</keyword>
<evidence type="ECO:0000313" key="3">
    <source>
        <dbReference type="EMBL" id="EAS07562.2"/>
    </source>
</evidence>
<keyword evidence="1 3" id="KW-0812">Transmembrane</keyword>
<feature type="transmembrane region" description="Helical" evidence="1">
    <location>
        <begin position="2230"/>
        <end position="2252"/>
    </location>
</feature>
<dbReference type="GeneID" id="7827661"/>
<protein>
    <submittedName>
        <fullName evidence="3">Transmembrane protein, putative</fullName>
    </submittedName>
</protein>
<proteinExistence type="predicted"/>
<dbReference type="EMBL" id="GG662216">
    <property type="protein sequence ID" value="EAS07562.2"/>
    <property type="molecule type" value="Genomic_DNA"/>
</dbReference>
<organism evidence="3 4">
    <name type="scientific">Tetrahymena thermophila (strain SB210)</name>
    <dbReference type="NCBI Taxonomy" id="312017"/>
    <lineage>
        <taxon>Eukaryota</taxon>
        <taxon>Sar</taxon>
        <taxon>Alveolata</taxon>
        <taxon>Ciliophora</taxon>
        <taxon>Intramacronucleata</taxon>
        <taxon>Oligohymenophorea</taxon>
        <taxon>Hymenostomatida</taxon>
        <taxon>Tetrahymenina</taxon>
        <taxon>Tetrahymenidae</taxon>
        <taxon>Tetrahymena</taxon>
    </lineage>
</organism>
<keyword evidence="2" id="KW-0732">Signal</keyword>
<dbReference type="KEGG" id="tet:TTHERM_00678280"/>
<gene>
    <name evidence="3" type="ORF">TTHERM_00678280</name>
</gene>
<name>I7M4L0_TETTS</name>
<feature type="signal peptide" evidence="2">
    <location>
        <begin position="1"/>
        <end position="22"/>
    </location>
</feature>
<keyword evidence="1" id="KW-0472">Membrane</keyword>
<evidence type="ECO:0000256" key="2">
    <source>
        <dbReference type="SAM" id="SignalP"/>
    </source>
</evidence>
<sequence length="2253" mass="249885">MRQSNLALFVCWIFVLLQTIQKKYLFVKAGQIFTKDYSIDYLNVGYTTQIKFTFQLQNGLGAYNYLQLTFPFLLYTNKFTDVQVKYVDETSTGCTLTPTLLPATITQGTSNNIYYILFLDAASNPTSLKAAPQWYSLYIYPQRGFIVNPGIQSAVQAATLSAISVTSGQPIQYDLNNAFANLEFISAPPTTLQVTPFIPSPQKTQVAWSYDVSFQILPTIAIKDQARIMILFQQPKYFKFTGTCVSEQQVVPSGNIPPLDPSLYSCNYDTLNNRIVIQLFTGLKQNLSYRFRVTVINPNHSIPTAGFEVRTLMGFSNQIIEQATLNQAIYTSYLTLNLYKVFLSNTIDLSDSSFVTKAAIMAQQNFYNPFKFYFQISLDIPDSTKLKIVIQIPIGALDSVLTGSIRYNFPRFDPNVPVQCILDSLSPPQNIICTEIGKLLLTQLYYVTISISFANNIQLNSNFGTMTVYSEDLINNAELPMIQATKPNILSQFFTIQNNLDRVDYSSSQYGYQMVHSQVSYDNSNNKQPLQPLSPTNYGLKSCNNVKQKLVFAWKKGPNNQFGVNPNFAMRLVTSTVISAQSNQIAYVESKNAGCNINNEFNSAATASIITYNTFTEILINPQTTSNCIQSESITSVFSIGDVIIQGMSSSYGADQSSINFYGALYDSYTSNRAPTSYFAVNAFTISQGTTCSSADLQNVQIGISNFYTSQGAQNGMSDGSQFPAFIRVTGYLKDAEKIGGQRIAVFFNNVNFFTESTDNYGRQIVSCSSNLNYAQQCWGYNGQQDQSSSIHTMKRVEFDVSTTISQIAQNTPFQLLIPVSSIGQSTSVRLFVSVMTNFANDNTQSQTFVNSFTMSQFQLFTGTTNAPQTSSANISYRLDSTAKIEGGLQDADLFIGHNGGVSTINRNVLGSPTQMGSAFVIVGLWQMYSKTLSVTANQIVNTSVASENCIGFRYFFQSTQMKYGIFCPFTAIGASDPTISSSTKVTFKNFVYPALGPLKLQNTYITWSQNDGNIVTAFQDPVPVDAGSQLQPNIINNVQPVTINRYTKDNKVIWYFTTTNPIPKDGQIQISLVSSGSWLFSVAEKTDANCFLLYKTSTFSYNSLTQCTVTVPVANNILFTLNYVQDFQPGDFQLIQYGFDASVNSIATPYAITVATLTSTGGIIDQQSALPVVNLSFNNGEQWNTVINIISYKYSHSLVSNSIGTFEMQFQINQRPILALSSPGYGNLKGQYLEISVASFIGQYSNINCYLMQNSLAYFGFQNINLSSNLIQVFPRFDILDTSLPFTLHCENVLNQYKNIQQYQVRLLYRSSFEVIKGGTSPSGASNPPYNNPVTFPKLILTRFNSLAGAQTQFRFQISLSAQQINQQTSIFVTFPQKYNPQVGSSYLSCQINNQPVYCTNVGSDRKIQISAFPIQIAAQIAFTIDIYGIVSPPVSAGAGNIQVLVGSSTDPSSIVEVNQLADPATNQDTTNQLQITYATQSNPNARESGIYSYTISSGSGISVNQNIIVEFPQEYGTVINISPPTTCQITSTDSTTTYGSVFQILGSKITIQVSQSIPPNTLFLVSLNPILNPEQSTCSVTKVMISVLSQDLKTNNLASSIASTNQPNIKFVYSTTLKYMNWFFQGVQIIYNQNTIQLVPGVYSNLISLVDPNGNFSKTLQYKLQSSSGGQFQLISDNMIYTGQSAETFNLGCPINTLPGLYTLSFTKVESSPVIYGNLGLINVLVSNTKVQIVPAYTTYKVSVLGQSLPVFFDLSNQIPFSGVSVLFELQIMGLDPKISLLDDNNQPVTQYTINFSPQSYKGKLFVRSTQMISPVLPDHKVQLQMTIFGNDANSYIASTTNIIFQLYDVGQPNPPVLSFTPILQTSNIFQNYITLLISVNVPSAIYYHVCFQSGPIRTSDEVMKQANKYTVLNPMDIYQEQFGILNAEQASNSFTISNLKSGYSYTISTWALDQLQRLSSRQDNTFTTTQNGGQLLRISIQFANIIGVKQKTNLVCYLCQQFAIPCFNVMSFDSIYCEEQSKYKFLIQDQVNLNSRLLFQDKRNLDIITSANTVSFYTLPLDHLSSDSSYNKVMTIVQNPQFALQLNQNDATLPQILSVTPPVQVQPQPAPSLINTPTVSTGLTWFQVSNIQTAQNSFIWMYLIDAPNSGTPTVQQMKFKLTNRNQTSPNFQIMYYNQNNQVTFNYTGLQSNTQYNLYLLATTENPSLFAPTSFVSTIGKSTLSPQVVVVISSKIISFSILIVVFLSLIY</sequence>
<evidence type="ECO:0000313" key="4">
    <source>
        <dbReference type="Proteomes" id="UP000009168"/>
    </source>
</evidence>